<dbReference type="Proteomes" id="UP000194420">
    <property type="component" value="Unassembled WGS sequence"/>
</dbReference>
<evidence type="ECO:0000313" key="3">
    <source>
        <dbReference type="EMBL" id="SMQ69013.1"/>
    </source>
</evidence>
<evidence type="ECO:0000256" key="1">
    <source>
        <dbReference type="SAM" id="MobiDB-lite"/>
    </source>
</evidence>
<organism evidence="3 4">
    <name type="scientific">Altererythrobacter xiamenensis</name>
    <dbReference type="NCBI Taxonomy" id="1316679"/>
    <lineage>
        <taxon>Bacteria</taxon>
        <taxon>Pseudomonadati</taxon>
        <taxon>Pseudomonadota</taxon>
        <taxon>Alphaproteobacteria</taxon>
        <taxon>Sphingomonadales</taxon>
        <taxon>Erythrobacteraceae</taxon>
        <taxon>Altererythrobacter</taxon>
    </lineage>
</organism>
<sequence>MLHKLIKGIAPIAALALGAAVSGCDMDISINGEEGVPLAELDTSGDAPTKLVLAGPDEVVVSEGSTLDIAVEGDSKAADLVRFTLKDGTLGVMREKGKWGDVGTATVRVTMPAPESITIAGSGKVTAAAMEGDTDITIAGSGSLDVADVRAGKASVTLAGSGTMSAGGRADSLDLTVAGSGKADMQGLKVDSADINIAGSGDAAFASDGKVDANIMGSGTVRVTGRATCEVKSMGSGKVICEAASEPAEAEATEDVAKAEPKAKKKAASKKRVAKKASPKKPRKA</sequence>
<dbReference type="InterPro" id="IPR021255">
    <property type="entry name" value="DUF2807"/>
</dbReference>
<protein>
    <submittedName>
        <fullName evidence="3">Putative auto-transporter adhesin, head GIN domain</fullName>
    </submittedName>
</protein>
<dbReference type="OrthoDB" id="7425768at2"/>
<dbReference type="PROSITE" id="PS51257">
    <property type="entry name" value="PROKAR_LIPOPROTEIN"/>
    <property type="match status" value="1"/>
</dbReference>
<feature type="compositionally biased region" description="Basic residues" evidence="1">
    <location>
        <begin position="263"/>
        <end position="285"/>
    </location>
</feature>
<reference evidence="4" key="1">
    <citation type="submission" date="2017-04" db="EMBL/GenBank/DDBJ databases">
        <authorList>
            <person name="Varghese N."/>
            <person name="Submissions S."/>
        </authorList>
    </citation>
    <scope>NUCLEOTIDE SEQUENCE [LARGE SCALE GENOMIC DNA]</scope>
</reference>
<dbReference type="AlphaFoldDB" id="A0A1Y6F9G3"/>
<gene>
    <name evidence="3" type="ORF">SAMN06297468_1271</name>
</gene>
<dbReference type="Gene3D" id="2.160.20.120">
    <property type="match status" value="1"/>
</dbReference>
<name>A0A1Y6F9G3_9SPHN</name>
<keyword evidence="4" id="KW-1185">Reference proteome</keyword>
<evidence type="ECO:0000313" key="4">
    <source>
        <dbReference type="Proteomes" id="UP000194420"/>
    </source>
</evidence>
<dbReference type="RefSeq" id="WP_086437213.1">
    <property type="nucleotide sequence ID" value="NZ_FXWG01000002.1"/>
</dbReference>
<proteinExistence type="predicted"/>
<feature type="region of interest" description="Disordered" evidence="1">
    <location>
        <begin position="245"/>
        <end position="285"/>
    </location>
</feature>
<feature type="domain" description="Putative auto-transporter adhesin head GIN" evidence="2">
    <location>
        <begin position="48"/>
        <end position="227"/>
    </location>
</feature>
<dbReference type="Pfam" id="PF10988">
    <property type="entry name" value="DUF2807"/>
    <property type="match status" value="1"/>
</dbReference>
<evidence type="ECO:0000259" key="2">
    <source>
        <dbReference type="Pfam" id="PF10988"/>
    </source>
</evidence>
<accession>A0A1Y6F9G3</accession>
<dbReference type="EMBL" id="FXWG01000002">
    <property type="protein sequence ID" value="SMQ69013.1"/>
    <property type="molecule type" value="Genomic_DNA"/>
</dbReference>